<evidence type="ECO:0000256" key="3">
    <source>
        <dbReference type="ARBA" id="ARBA00023274"/>
    </source>
</evidence>
<evidence type="ECO:0000256" key="5">
    <source>
        <dbReference type="HAMAP-Rule" id="MF_00374"/>
    </source>
</evidence>
<dbReference type="NCBIfam" id="TIGR00012">
    <property type="entry name" value="L29"/>
    <property type="match status" value="1"/>
</dbReference>
<reference evidence="7" key="1">
    <citation type="submission" date="2020-10" db="EMBL/GenBank/DDBJ databases">
        <authorList>
            <person name="Gilroy R."/>
        </authorList>
    </citation>
    <scope>NUCLEOTIDE SEQUENCE</scope>
    <source>
        <strain evidence="7">ChiHjej9B8-7071</strain>
    </source>
</reference>
<dbReference type="InterPro" id="IPR050063">
    <property type="entry name" value="Ribosomal_protein_uL29"/>
</dbReference>
<dbReference type="AlphaFoldDB" id="A0A9D1A7Y0"/>
<gene>
    <name evidence="5 7" type="primary">rpmC</name>
    <name evidence="7" type="ORF">IAA70_00310</name>
</gene>
<keyword evidence="6" id="KW-0175">Coiled coil</keyword>
<evidence type="ECO:0000256" key="2">
    <source>
        <dbReference type="ARBA" id="ARBA00022980"/>
    </source>
</evidence>
<sequence length="66" mass="7590">MKAKEIRSMSSAELETKLADLKKDLFTLRMQHATNQLDNPLQIAAVKKEIARVKTILREKELRPEA</sequence>
<dbReference type="EMBL" id="DVGD01000007">
    <property type="protein sequence ID" value="HIR08825.1"/>
    <property type="molecule type" value="Genomic_DNA"/>
</dbReference>
<dbReference type="Pfam" id="PF00831">
    <property type="entry name" value="Ribosomal_L29"/>
    <property type="match status" value="1"/>
</dbReference>
<evidence type="ECO:0000313" key="8">
    <source>
        <dbReference type="Proteomes" id="UP000824258"/>
    </source>
</evidence>
<dbReference type="GO" id="GO:0003735">
    <property type="term" value="F:structural constituent of ribosome"/>
    <property type="evidence" value="ECO:0007669"/>
    <property type="project" value="InterPro"/>
</dbReference>
<proteinExistence type="inferred from homology"/>
<comment type="caution">
    <text evidence="7">The sequence shown here is derived from an EMBL/GenBank/DDBJ whole genome shotgun (WGS) entry which is preliminary data.</text>
</comment>
<dbReference type="SUPFAM" id="SSF46561">
    <property type="entry name" value="Ribosomal protein L29 (L29p)"/>
    <property type="match status" value="1"/>
</dbReference>
<evidence type="ECO:0000256" key="6">
    <source>
        <dbReference type="SAM" id="Coils"/>
    </source>
</evidence>
<dbReference type="CDD" id="cd00427">
    <property type="entry name" value="Ribosomal_L29_HIP"/>
    <property type="match status" value="1"/>
</dbReference>
<dbReference type="HAMAP" id="MF_00374">
    <property type="entry name" value="Ribosomal_uL29"/>
    <property type="match status" value="1"/>
</dbReference>
<evidence type="ECO:0000313" key="7">
    <source>
        <dbReference type="EMBL" id="HIR08825.1"/>
    </source>
</evidence>
<feature type="coiled-coil region" evidence="6">
    <location>
        <begin position="11"/>
        <end position="63"/>
    </location>
</feature>
<dbReference type="InterPro" id="IPR036049">
    <property type="entry name" value="Ribosomal_uL29_sf"/>
</dbReference>
<dbReference type="Proteomes" id="UP000824258">
    <property type="component" value="Unassembled WGS sequence"/>
</dbReference>
<dbReference type="PANTHER" id="PTHR10916:SF0">
    <property type="entry name" value="LARGE RIBOSOMAL SUBUNIT PROTEIN UL29C"/>
    <property type="match status" value="1"/>
</dbReference>
<keyword evidence="2 5" id="KW-0689">Ribosomal protein</keyword>
<name>A0A9D1A7Y0_9FIRM</name>
<dbReference type="InterPro" id="IPR018254">
    <property type="entry name" value="Ribosomal_uL29_CS"/>
</dbReference>
<dbReference type="Gene3D" id="1.10.287.310">
    <property type="match status" value="1"/>
</dbReference>
<protein>
    <recommendedName>
        <fullName evidence="4 5">Large ribosomal subunit protein uL29</fullName>
    </recommendedName>
</protein>
<evidence type="ECO:0000256" key="1">
    <source>
        <dbReference type="ARBA" id="ARBA00009254"/>
    </source>
</evidence>
<dbReference type="GO" id="GO:0006412">
    <property type="term" value="P:translation"/>
    <property type="evidence" value="ECO:0007669"/>
    <property type="project" value="UniProtKB-UniRule"/>
</dbReference>
<reference evidence="7" key="2">
    <citation type="journal article" date="2021" name="PeerJ">
        <title>Extensive microbial diversity within the chicken gut microbiome revealed by metagenomics and culture.</title>
        <authorList>
            <person name="Gilroy R."/>
            <person name="Ravi A."/>
            <person name="Getino M."/>
            <person name="Pursley I."/>
            <person name="Horton D.L."/>
            <person name="Alikhan N.F."/>
            <person name="Baker D."/>
            <person name="Gharbi K."/>
            <person name="Hall N."/>
            <person name="Watson M."/>
            <person name="Adriaenssens E.M."/>
            <person name="Foster-Nyarko E."/>
            <person name="Jarju S."/>
            <person name="Secka A."/>
            <person name="Antonio M."/>
            <person name="Oren A."/>
            <person name="Chaudhuri R.R."/>
            <person name="La Ragione R."/>
            <person name="Hildebrand F."/>
            <person name="Pallen M.J."/>
        </authorList>
    </citation>
    <scope>NUCLEOTIDE SEQUENCE</scope>
    <source>
        <strain evidence="7">ChiHjej9B8-7071</strain>
    </source>
</reference>
<evidence type="ECO:0000256" key="4">
    <source>
        <dbReference type="ARBA" id="ARBA00035204"/>
    </source>
</evidence>
<dbReference type="InterPro" id="IPR001854">
    <property type="entry name" value="Ribosomal_uL29"/>
</dbReference>
<dbReference type="PROSITE" id="PS00579">
    <property type="entry name" value="RIBOSOMAL_L29"/>
    <property type="match status" value="1"/>
</dbReference>
<dbReference type="GO" id="GO:0022625">
    <property type="term" value="C:cytosolic large ribosomal subunit"/>
    <property type="evidence" value="ECO:0007669"/>
    <property type="project" value="TreeGrafter"/>
</dbReference>
<organism evidence="7 8">
    <name type="scientific">Candidatus Avoscillospira stercoripullorum</name>
    <dbReference type="NCBI Taxonomy" id="2840709"/>
    <lineage>
        <taxon>Bacteria</taxon>
        <taxon>Bacillati</taxon>
        <taxon>Bacillota</taxon>
        <taxon>Clostridia</taxon>
        <taxon>Eubacteriales</taxon>
        <taxon>Oscillospiraceae</taxon>
        <taxon>Oscillospiraceae incertae sedis</taxon>
        <taxon>Candidatus Avoscillospira</taxon>
    </lineage>
</organism>
<keyword evidence="3 5" id="KW-0687">Ribonucleoprotein</keyword>
<dbReference type="PANTHER" id="PTHR10916">
    <property type="entry name" value="60S RIBOSOMAL PROTEIN L35/50S RIBOSOMAL PROTEIN L29"/>
    <property type="match status" value="1"/>
</dbReference>
<dbReference type="FunFam" id="1.10.287.310:FF:000001">
    <property type="entry name" value="50S ribosomal protein L29"/>
    <property type="match status" value="1"/>
</dbReference>
<comment type="similarity">
    <text evidence="1 5">Belongs to the universal ribosomal protein uL29 family.</text>
</comment>
<accession>A0A9D1A7Y0</accession>